<keyword evidence="4" id="KW-0479">Metal-binding</keyword>
<dbReference type="SMART" id="SM01232">
    <property type="entry name" value="H2TH"/>
    <property type="match status" value="1"/>
</dbReference>
<keyword evidence="9" id="KW-0234">DNA repair</keyword>
<evidence type="ECO:0000256" key="3">
    <source>
        <dbReference type="ARBA" id="ARBA00012720"/>
    </source>
</evidence>
<evidence type="ECO:0000313" key="16">
    <source>
        <dbReference type="Proteomes" id="UP000323708"/>
    </source>
</evidence>
<evidence type="ECO:0000256" key="7">
    <source>
        <dbReference type="ARBA" id="ARBA00022833"/>
    </source>
</evidence>
<dbReference type="Gene3D" id="3.20.190.10">
    <property type="entry name" value="MutM-like, N-terminal"/>
    <property type="match status" value="1"/>
</dbReference>
<evidence type="ECO:0000256" key="6">
    <source>
        <dbReference type="ARBA" id="ARBA00022801"/>
    </source>
</evidence>
<dbReference type="PROSITE" id="PS01242">
    <property type="entry name" value="ZF_FPG_1"/>
    <property type="match status" value="1"/>
</dbReference>
<dbReference type="EMBL" id="VTUX01000004">
    <property type="protein sequence ID" value="KAA1192002.1"/>
    <property type="molecule type" value="Genomic_DNA"/>
</dbReference>
<comment type="caution">
    <text evidence="15">The sequence shown here is derived from an EMBL/GenBank/DDBJ whole genome shotgun (WGS) entry which is preliminary data.</text>
</comment>
<feature type="domain" description="Formamidopyrimidine-DNA glycosylase catalytic" evidence="13">
    <location>
        <begin position="2"/>
        <end position="110"/>
    </location>
</feature>
<keyword evidence="12" id="KW-0326">Glycosidase</keyword>
<dbReference type="InterPro" id="IPR044091">
    <property type="entry name" value="EcNei-like_N"/>
</dbReference>
<dbReference type="Pfam" id="PF01149">
    <property type="entry name" value="Fapy_DNA_glyco"/>
    <property type="match status" value="1"/>
</dbReference>
<dbReference type="NCBIfam" id="NF007763">
    <property type="entry name" value="PRK10445.1"/>
    <property type="match status" value="1"/>
</dbReference>
<keyword evidence="15" id="KW-0255">Endonuclease</keyword>
<evidence type="ECO:0000256" key="2">
    <source>
        <dbReference type="ARBA" id="ARBA00009409"/>
    </source>
</evidence>
<dbReference type="Gene3D" id="1.10.8.50">
    <property type="match status" value="1"/>
</dbReference>
<dbReference type="SUPFAM" id="SSF46946">
    <property type="entry name" value="S13-like H2TH domain"/>
    <property type="match status" value="1"/>
</dbReference>
<protein>
    <recommendedName>
        <fullName evidence="3">DNA-(apurinic or apyrimidinic site) lyase</fullName>
        <ecNumber evidence="3">4.2.99.18</ecNumber>
    </recommendedName>
</protein>
<dbReference type="SMART" id="SM00898">
    <property type="entry name" value="Fapy_DNA_glyco"/>
    <property type="match status" value="1"/>
</dbReference>
<sequence>MPEGPEIRRAADNIAAVLVNQEISSVRFGLPRLKRYARVLRGSHVTEVETRGKAMLTHFDNGYSIYSHNQLYGVWRVVKGHKLPKSNRSLRLLLQTPAHSAILYSASDISVMPTEELPQHPFLAKLGPDIMNPDLTWRDIERRLRQAPFCKRELATLYLDQSFLGGNGNYLRSEILHRAGLHPRRRPAELTRGERGRLARSTLEISRRSYATGGITLAPRLAASLSRHNLPREQRRFYAYGRGDLPCYHCGQTIVRTELNSRGLYYCPECQPGD</sequence>
<dbReference type="AlphaFoldDB" id="A0A5B0WY32"/>
<evidence type="ECO:0000259" key="14">
    <source>
        <dbReference type="SMART" id="SM01232"/>
    </source>
</evidence>
<gene>
    <name evidence="15" type="ORF">F0M18_10810</name>
</gene>
<keyword evidence="8" id="KW-0238">DNA-binding</keyword>
<evidence type="ECO:0000256" key="12">
    <source>
        <dbReference type="ARBA" id="ARBA00023295"/>
    </source>
</evidence>
<dbReference type="GO" id="GO:0000703">
    <property type="term" value="F:oxidized pyrimidine nucleobase lesion DNA N-glycosylase activity"/>
    <property type="evidence" value="ECO:0007669"/>
    <property type="project" value="InterPro"/>
</dbReference>
<evidence type="ECO:0000256" key="8">
    <source>
        <dbReference type="ARBA" id="ARBA00023125"/>
    </source>
</evidence>
<dbReference type="SUPFAM" id="SSF81624">
    <property type="entry name" value="N-terminal domain of MutM-like DNA repair proteins"/>
    <property type="match status" value="1"/>
</dbReference>
<comment type="cofactor">
    <cofactor evidence="1">
        <name>Zn(2+)</name>
        <dbReference type="ChEBI" id="CHEBI:29105"/>
    </cofactor>
</comment>
<dbReference type="PANTHER" id="PTHR42697">
    <property type="entry name" value="ENDONUCLEASE 8"/>
    <property type="match status" value="1"/>
</dbReference>
<dbReference type="GO" id="GO:0003684">
    <property type="term" value="F:damaged DNA binding"/>
    <property type="evidence" value="ECO:0007669"/>
    <property type="project" value="InterPro"/>
</dbReference>
<keyword evidence="5" id="KW-0227">DNA damage</keyword>
<keyword evidence="10 15" id="KW-0456">Lyase</keyword>
<dbReference type="Proteomes" id="UP000323708">
    <property type="component" value="Unassembled WGS sequence"/>
</dbReference>
<dbReference type="CDD" id="cd08965">
    <property type="entry name" value="EcNei-like_N"/>
    <property type="match status" value="1"/>
</dbReference>
<dbReference type="RefSeq" id="WP_149611438.1">
    <property type="nucleotide sequence ID" value="NZ_VTUX01000004.1"/>
</dbReference>
<dbReference type="GO" id="GO:0140078">
    <property type="term" value="F:class I DNA-(apurinic or apyrimidinic site) endonuclease activity"/>
    <property type="evidence" value="ECO:0007669"/>
    <property type="project" value="UniProtKB-EC"/>
</dbReference>
<proteinExistence type="inferred from homology"/>
<evidence type="ECO:0000313" key="15">
    <source>
        <dbReference type="EMBL" id="KAA1192002.1"/>
    </source>
</evidence>
<dbReference type="Pfam" id="PF06831">
    <property type="entry name" value="H2TH"/>
    <property type="match status" value="1"/>
</dbReference>
<keyword evidence="15" id="KW-0540">Nuclease</keyword>
<keyword evidence="16" id="KW-1185">Reference proteome</keyword>
<dbReference type="PANTHER" id="PTHR42697:SF1">
    <property type="entry name" value="ENDONUCLEASE 8"/>
    <property type="match status" value="1"/>
</dbReference>
<dbReference type="InterPro" id="IPR035937">
    <property type="entry name" value="FPG_N"/>
</dbReference>
<dbReference type="InterPro" id="IPR010979">
    <property type="entry name" value="Ribosomal_uS13-like_H2TH"/>
</dbReference>
<comment type="similarity">
    <text evidence="2">Belongs to the FPG family.</text>
</comment>
<dbReference type="GO" id="GO:0008270">
    <property type="term" value="F:zinc ion binding"/>
    <property type="evidence" value="ECO:0007669"/>
    <property type="project" value="InterPro"/>
</dbReference>
<dbReference type="InterPro" id="IPR015887">
    <property type="entry name" value="DNA_glyclase_Znf_dom_DNA_BS"/>
</dbReference>
<dbReference type="InterPro" id="IPR012319">
    <property type="entry name" value="FPG_cat"/>
</dbReference>
<dbReference type="EC" id="4.2.99.18" evidence="3"/>
<keyword evidence="11" id="KW-0511">Multifunctional enzyme</keyword>
<evidence type="ECO:0000259" key="13">
    <source>
        <dbReference type="SMART" id="SM00898"/>
    </source>
</evidence>
<organism evidence="15 16">
    <name type="scientific">Pseudohalioglobus sediminis</name>
    <dbReference type="NCBI Taxonomy" id="2606449"/>
    <lineage>
        <taxon>Bacteria</taxon>
        <taxon>Pseudomonadati</taxon>
        <taxon>Pseudomonadota</taxon>
        <taxon>Gammaproteobacteria</taxon>
        <taxon>Cellvibrionales</taxon>
        <taxon>Halieaceae</taxon>
        <taxon>Pseudohalioglobus</taxon>
    </lineage>
</organism>
<dbReference type="SUPFAM" id="SSF57716">
    <property type="entry name" value="Glucocorticoid receptor-like (DNA-binding domain)"/>
    <property type="match status" value="1"/>
</dbReference>
<dbReference type="Pfam" id="PF06827">
    <property type="entry name" value="zf-FPG_IleRS"/>
    <property type="match status" value="1"/>
</dbReference>
<feature type="domain" description="Formamidopyrimidine-DNA glycosylase H2TH DNA-binding" evidence="14">
    <location>
        <begin position="126"/>
        <end position="221"/>
    </location>
</feature>
<dbReference type="InterPro" id="IPR010663">
    <property type="entry name" value="Znf_FPG/IleRS"/>
</dbReference>
<evidence type="ECO:0000256" key="5">
    <source>
        <dbReference type="ARBA" id="ARBA00022763"/>
    </source>
</evidence>
<keyword evidence="7" id="KW-0862">Zinc</keyword>
<evidence type="ECO:0000256" key="10">
    <source>
        <dbReference type="ARBA" id="ARBA00023239"/>
    </source>
</evidence>
<keyword evidence="6" id="KW-0378">Hydrolase</keyword>
<name>A0A5B0WY32_9GAMM</name>
<reference evidence="15 16" key="1">
    <citation type="submission" date="2019-09" db="EMBL/GenBank/DDBJ databases">
        <authorList>
            <person name="Chen X.-Y."/>
        </authorList>
    </citation>
    <scope>NUCLEOTIDE SEQUENCE [LARGE SCALE GENOMIC DNA]</scope>
    <source>
        <strain evidence="15 16">NY5</strain>
    </source>
</reference>
<evidence type="ECO:0000256" key="4">
    <source>
        <dbReference type="ARBA" id="ARBA00022723"/>
    </source>
</evidence>
<evidence type="ECO:0000256" key="9">
    <source>
        <dbReference type="ARBA" id="ARBA00023204"/>
    </source>
</evidence>
<dbReference type="InterPro" id="IPR015886">
    <property type="entry name" value="H2TH_FPG"/>
</dbReference>
<dbReference type="GO" id="GO:0006284">
    <property type="term" value="P:base-excision repair"/>
    <property type="evidence" value="ECO:0007669"/>
    <property type="project" value="InterPro"/>
</dbReference>
<evidence type="ECO:0000256" key="11">
    <source>
        <dbReference type="ARBA" id="ARBA00023268"/>
    </source>
</evidence>
<accession>A0A5B0WY32</accession>
<evidence type="ECO:0000256" key="1">
    <source>
        <dbReference type="ARBA" id="ARBA00001947"/>
    </source>
</evidence>